<dbReference type="VEuPathDB" id="FungiDB:SPSK_04655"/>
<comment type="caution">
    <text evidence="2">The sequence shown here is derived from an EMBL/GenBank/DDBJ whole genome shotgun (WGS) entry which is preliminary data.</text>
</comment>
<dbReference type="Proteomes" id="UP000033710">
    <property type="component" value="Unassembled WGS sequence"/>
</dbReference>
<evidence type="ECO:0000256" key="1">
    <source>
        <dbReference type="SAM" id="MobiDB-lite"/>
    </source>
</evidence>
<evidence type="ECO:0000313" key="3">
    <source>
        <dbReference type="Proteomes" id="UP000033710"/>
    </source>
</evidence>
<proteinExistence type="predicted"/>
<dbReference type="KEGG" id="ssck:SPSK_04655"/>
<dbReference type="AlphaFoldDB" id="A0A0F2M3J9"/>
<dbReference type="GeneID" id="27666732"/>
<evidence type="ECO:0000313" key="2">
    <source>
        <dbReference type="EMBL" id="KJR83350.1"/>
    </source>
</evidence>
<feature type="region of interest" description="Disordered" evidence="1">
    <location>
        <begin position="1"/>
        <end position="36"/>
    </location>
</feature>
<reference evidence="2 3" key="1">
    <citation type="journal article" date="2014" name="BMC Genomics">
        <title>Comparative genomics of the major fungal agents of human and animal Sporotrichosis: Sporothrix schenckii and Sporothrix brasiliensis.</title>
        <authorList>
            <person name="Teixeira M.M."/>
            <person name="de Almeida L.G."/>
            <person name="Kubitschek-Barreira P."/>
            <person name="Alves F.L."/>
            <person name="Kioshima E.S."/>
            <person name="Abadio A.K."/>
            <person name="Fernandes L."/>
            <person name="Derengowski L.S."/>
            <person name="Ferreira K.S."/>
            <person name="Souza R.C."/>
            <person name="Ruiz J.C."/>
            <person name="de Andrade N.C."/>
            <person name="Paes H.C."/>
            <person name="Nicola A.M."/>
            <person name="Albuquerque P."/>
            <person name="Gerber A.L."/>
            <person name="Martins V.P."/>
            <person name="Peconick L.D."/>
            <person name="Neto A.V."/>
            <person name="Chaucanez C.B."/>
            <person name="Silva P.A."/>
            <person name="Cunha O.L."/>
            <person name="de Oliveira F.F."/>
            <person name="dos Santos T.C."/>
            <person name="Barros A.L."/>
            <person name="Soares M.A."/>
            <person name="de Oliveira L.M."/>
            <person name="Marini M.M."/>
            <person name="Villalobos-Duno H."/>
            <person name="Cunha M.M."/>
            <person name="de Hoog S."/>
            <person name="da Silveira J.F."/>
            <person name="Henrissat B."/>
            <person name="Nino-Vega G.A."/>
            <person name="Cisalpino P.S."/>
            <person name="Mora-Montes H.M."/>
            <person name="Almeida S.R."/>
            <person name="Stajich J.E."/>
            <person name="Lopes-Bezerra L.M."/>
            <person name="Vasconcelos A.T."/>
            <person name="Felipe M.S."/>
        </authorList>
    </citation>
    <scope>NUCLEOTIDE SEQUENCE [LARGE SCALE GENOMIC DNA]</scope>
    <source>
        <strain evidence="2 3">1099-18</strain>
    </source>
</reference>
<dbReference type="RefSeq" id="XP_016586026.1">
    <property type="nucleotide sequence ID" value="XM_016731455.1"/>
</dbReference>
<name>A0A0F2M3J9_SPOSC</name>
<sequence>MAPSDKGPSATGLNWNLPGPTRFEPPESSKHGDGEDMYFVKRDKPRKRNLFKLVYAGPATMREQTNTISTWQNTGQHTLSVQHTAYGHLVFMEVVDLVASAVSPRHAQ</sequence>
<reference evidence="2 3" key="2">
    <citation type="journal article" date="2015" name="Eukaryot. Cell">
        <title>Asexual propagation of a virulent clone complex in a human and feline outbreak of sporotrichosis.</title>
        <authorList>
            <person name="Teixeira Mde M."/>
            <person name="Rodrigues A.M."/>
            <person name="Tsui C.K."/>
            <person name="de Almeida L.G."/>
            <person name="Van Diepeningen A.D."/>
            <person name="van den Ende B.G."/>
            <person name="Fernandes G.F."/>
            <person name="Kano R."/>
            <person name="Hamelin R.C."/>
            <person name="Lopes-Bezerra L.M."/>
            <person name="Vasconcelos A.T."/>
            <person name="de Hoog S."/>
            <person name="de Camargo Z.P."/>
            <person name="Felipe M.S."/>
        </authorList>
    </citation>
    <scope>NUCLEOTIDE SEQUENCE [LARGE SCALE GENOMIC DNA]</scope>
    <source>
        <strain evidence="2 3">1099-18</strain>
    </source>
</reference>
<dbReference type="EMBL" id="AXCR01000010">
    <property type="protein sequence ID" value="KJR83350.1"/>
    <property type="molecule type" value="Genomic_DNA"/>
</dbReference>
<accession>A0A0F2M3J9</accession>
<organism evidence="2 3">
    <name type="scientific">Sporothrix schenckii 1099-18</name>
    <dbReference type="NCBI Taxonomy" id="1397361"/>
    <lineage>
        <taxon>Eukaryota</taxon>
        <taxon>Fungi</taxon>
        <taxon>Dikarya</taxon>
        <taxon>Ascomycota</taxon>
        <taxon>Pezizomycotina</taxon>
        <taxon>Sordariomycetes</taxon>
        <taxon>Sordariomycetidae</taxon>
        <taxon>Ophiostomatales</taxon>
        <taxon>Ophiostomataceae</taxon>
        <taxon>Sporothrix</taxon>
    </lineage>
</organism>
<protein>
    <submittedName>
        <fullName evidence="2">Uncharacterized protein</fullName>
    </submittedName>
</protein>
<gene>
    <name evidence="2" type="ORF">SPSK_04655</name>
</gene>
<feature type="compositionally biased region" description="Basic and acidic residues" evidence="1">
    <location>
        <begin position="24"/>
        <end position="36"/>
    </location>
</feature>